<dbReference type="Pfam" id="PF02949">
    <property type="entry name" value="7tm_6"/>
    <property type="match status" value="1"/>
</dbReference>
<evidence type="ECO:0000256" key="8">
    <source>
        <dbReference type="ARBA" id="ARBA00023170"/>
    </source>
</evidence>
<evidence type="ECO:0000256" key="7">
    <source>
        <dbReference type="ARBA" id="ARBA00023136"/>
    </source>
</evidence>
<dbReference type="RefSeq" id="XP_058977383.1">
    <property type="nucleotide sequence ID" value="XM_059121400.1"/>
</dbReference>
<feature type="transmembrane region" description="Helical" evidence="10">
    <location>
        <begin position="260"/>
        <end position="280"/>
    </location>
</feature>
<dbReference type="InterPro" id="IPR004117">
    <property type="entry name" value="7tm6_olfct_rcpt"/>
</dbReference>
<keyword evidence="11" id="KW-1185">Reference proteome</keyword>
<evidence type="ECO:0000256" key="9">
    <source>
        <dbReference type="ARBA" id="ARBA00023224"/>
    </source>
</evidence>
<keyword evidence="8 10" id="KW-0675">Receptor</keyword>
<evidence type="ECO:0000313" key="12">
    <source>
        <dbReference type="RefSeq" id="XP_058977383.1"/>
    </source>
</evidence>
<evidence type="ECO:0000256" key="1">
    <source>
        <dbReference type="ARBA" id="ARBA00004651"/>
    </source>
</evidence>
<dbReference type="GeneID" id="131802054"/>
<dbReference type="PANTHER" id="PTHR21137">
    <property type="entry name" value="ODORANT RECEPTOR"/>
    <property type="match status" value="1"/>
</dbReference>
<keyword evidence="9 10" id="KW-0807">Transducer</keyword>
<sequence length="382" mass="44586">MAFENFYQTNSVENFKMFWFLWRLLGFRGFQNKYANIVHNLVLHVAISFWYPMHLTLGLLSLPNQGEIFKNLSITITCIVCSMKQLFLRWKIRQMHDIEMLFLELDASVESRQEYHFFTNGPRKHAQWITKLYCTCYMGANVAAITMVMLDSQRRLMYPAWFPFDWSSSSQVYWAVLMYQFMGVTTQIVQNLVNDAPAGVLLCLISGHVRLLGMRVSRIGHDSKKTENENLADLGKCVEDHKRLIKLFKLVEDTQSYVQLILYISGGLNICVAVVYLIFFVESLTAYLYYSAFILAITIEIYPSYYYGSSCQQEFNDLSYAIFCSNWLEQPKRFHKNMRIFVESTLPKVTMTAGGIVRMQIENFFAICKMAYSLFTLIRSIK</sequence>
<dbReference type="Proteomes" id="UP001652621">
    <property type="component" value="Unplaced"/>
</dbReference>
<comment type="caution">
    <text evidence="10">Lacks conserved residue(s) required for the propagation of feature annotation.</text>
</comment>
<evidence type="ECO:0000256" key="5">
    <source>
        <dbReference type="ARBA" id="ARBA00022725"/>
    </source>
</evidence>
<accession>A0ABM3UV37</accession>
<evidence type="ECO:0000256" key="10">
    <source>
        <dbReference type="RuleBase" id="RU351113"/>
    </source>
</evidence>
<keyword evidence="7 10" id="KW-0472">Membrane</keyword>
<keyword evidence="3 10" id="KW-0716">Sensory transduction</keyword>
<proteinExistence type="inferred from homology"/>
<reference evidence="12" key="1">
    <citation type="submission" date="2025-08" db="UniProtKB">
        <authorList>
            <consortium name="RefSeq"/>
        </authorList>
    </citation>
    <scope>IDENTIFICATION</scope>
    <source>
        <strain evidence="12">Aabys</strain>
        <tissue evidence="12">Whole body</tissue>
    </source>
</reference>
<keyword evidence="2" id="KW-1003">Cell membrane</keyword>
<feature type="transmembrane region" description="Helical" evidence="10">
    <location>
        <begin position="132"/>
        <end position="150"/>
    </location>
</feature>
<feature type="transmembrane region" description="Helical" evidence="10">
    <location>
        <begin position="68"/>
        <end position="87"/>
    </location>
</feature>
<keyword evidence="6 10" id="KW-1133">Transmembrane helix</keyword>
<dbReference type="PANTHER" id="PTHR21137:SF35">
    <property type="entry name" value="ODORANT RECEPTOR 19A-RELATED"/>
    <property type="match status" value="1"/>
</dbReference>
<comment type="similarity">
    <text evidence="10">Belongs to the insect chemoreceptor superfamily. Heteromeric odorant receptor channel (TC 1.A.69) family.</text>
</comment>
<feature type="transmembrane region" description="Helical" evidence="10">
    <location>
        <begin position="287"/>
        <end position="307"/>
    </location>
</feature>
<feature type="transmembrane region" description="Helical" evidence="10">
    <location>
        <begin position="41"/>
        <end position="62"/>
    </location>
</feature>
<gene>
    <name evidence="12" type="primary">LOC131802054</name>
</gene>
<evidence type="ECO:0000256" key="3">
    <source>
        <dbReference type="ARBA" id="ARBA00022606"/>
    </source>
</evidence>
<keyword evidence="5 10" id="KW-0552">Olfaction</keyword>
<keyword evidence="4 10" id="KW-0812">Transmembrane</keyword>
<comment type="subcellular location">
    <subcellularLocation>
        <location evidence="1 10">Cell membrane</location>
        <topology evidence="1 10">Multi-pass membrane protein</topology>
    </subcellularLocation>
</comment>
<organism evidence="11 12">
    <name type="scientific">Musca domestica</name>
    <name type="common">House fly</name>
    <dbReference type="NCBI Taxonomy" id="7370"/>
    <lineage>
        <taxon>Eukaryota</taxon>
        <taxon>Metazoa</taxon>
        <taxon>Ecdysozoa</taxon>
        <taxon>Arthropoda</taxon>
        <taxon>Hexapoda</taxon>
        <taxon>Insecta</taxon>
        <taxon>Pterygota</taxon>
        <taxon>Neoptera</taxon>
        <taxon>Endopterygota</taxon>
        <taxon>Diptera</taxon>
        <taxon>Brachycera</taxon>
        <taxon>Muscomorpha</taxon>
        <taxon>Muscoidea</taxon>
        <taxon>Muscidae</taxon>
        <taxon>Musca</taxon>
    </lineage>
</organism>
<name>A0ABM3UV37_MUSDO</name>
<evidence type="ECO:0000256" key="2">
    <source>
        <dbReference type="ARBA" id="ARBA00022475"/>
    </source>
</evidence>
<protein>
    <recommendedName>
        <fullName evidence="10">Odorant receptor</fullName>
    </recommendedName>
</protein>
<evidence type="ECO:0000313" key="11">
    <source>
        <dbReference type="Proteomes" id="UP001652621"/>
    </source>
</evidence>
<evidence type="ECO:0000256" key="4">
    <source>
        <dbReference type="ARBA" id="ARBA00022692"/>
    </source>
</evidence>
<evidence type="ECO:0000256" key="6">
    <source>
        <dbReference type="ARBA" id="ARBA00022989"/>
    </source>
</evidence>